<sequence length="96" mass="10589">MILVLGEEYGWRGFLLPKLTQQLGKLRATVVVGIIWALFTSRSSIVWPALTTWTIPHSSCSCRPDASLRLTFRTPIAIICRAGCSRYCSCTLSGIA</sequence>
<dbReference type="InterPro" id="IPR042150">
    <property type="entry name" value="MmRce1-like"/>
</dbReference>
<name>A0ABV5KHD6_9BACL</name>
<keyword evidence="2" id="KW-0378">Hydrolase</keyword>
<organism evidence="2 3">
    <name type="scientific">Paenibacillus aurantiacus</name>
    <dbReference type="NCBI Taxonomy" id="1936118"/>
    <lineage>
        <taxon>Bacteria</taxon>
        <taxon>Bacillati</taxon>
        <taxon>Bacillota</taxon>
        <taxon>Bacilli</taxon>
        <taxon>Bacillales</taxon>
        <taxon>Paenibacillaceae</taxon>
        <taxon>Paenibacillus</taxon>
    </lineage>
</organism>
<dbReference type="GO" id="GO:0016787">
    <property type="term" value="F:hydrolase activity"/>
    <property type="evidence" value="ECO:0007669"/>
    <property type="project" value="UniProtKB-KW"/>
</dbReference>
<proteinExistence type="predicted"/>
<evidence type="ECO:0000259" key="1">
    <source>
        <dbReference type="Pfam" id="PF02517"/>
    </source>
</evidence>
<dbReference type="EC" id="3.4.-.-" evidence="2"/>
<dbReference type="PANTHER" id="PTHR35797:SF1">
    <property type="entry name" value="PROTEASE"/>
    <property type="match status" value="1"/>
</dbReference>
<reference evidence="2 3" key="1">
    <citation type="submission" date="2024-09" db="EMBL/GenBank/DDBJ databases">
        <authorList>
            <person name="Sun Q."/>
            <person name="Mori K."/>
        </authorList>
    </citation>
    <scope>NUCLEOTIDE SEQUENCE [LARGE SCALE GENOMIC DNA]</scope>
    <source>
        <strain evidence="2 3">TISTR 2452</strain>
    </source>
</reference>
<accession>A0ABV5KHD6</accession>
<evidence type="ECO:0000313" key="3">
    <source>
        <dbReference type="Proteomes" id="UP001589747"/>
    </source>
</evidence>
<feature type="domain" description="CAAX prenyl protease 2/Lysostaphin resistance protein A-like" evidence="1">
    <location>
        <begin position="4"/>
        <end position="48"/>
    </location>
</feature>
<dbReference type="RefSeq" id="WP_377489669.1">
    <property type="nucleotide sequence ID" value="NZ_JBHMDO010000003.1"/>
</dbReference>
<dbReference type="EMBL" id="JBHMDO010000003">
    <property type="protein sequence ID" value="MFB9324631.1"/>
    <property type="molecule type" value="Genomic_DNA"/>
</dbReference>
<dbReference type="InterPro" id="IPR003675">
    <property type="entry name" value="Rce1/LyrA-like_dom"/>
</dbReference>
<protein>
    <submittedName>
        <fullName evidence="2">CPBP family intramembrane glutamic endopeptidase</fullName>
        <ecNumber evidence="2">3.4.-.-</ecNumber>
    </submittedName>
</protein>
<dbReference type="Proteomes" id="UP001589747">
    <property type="component" value="Unassembled WGS sequence"/>
</dbReference>
<gene>
    <name evidence="2" type="ORF">ACFFSY_01595</name>
</gene>
<dbReference type="Pfam" id="PF02517">
    <property type="entry name" value="Rce1-like"/>
    <property type="match status" value="1"/>
</dbReference>
<dbReference type="PANTHER" id="PTHR35797">
    <property type="entry name" value="PROTEASE-RELATED"/>
    <property type="match status" value="1"/>
</dbReference>
<evidence type="ECO:0000313" key="2">
    <source>
        <dbReference type="EMBL" id="MFB9324631.1"/>
    </source>
</evidence>
<keyword evidence="3" id="KW-1185">Reference proteome</keyword>
<comment type="caution">
    <text evidence="2">The sequence shown here is derived from an EMBL/GenBank/DDBJ whole genome shotgun (WGS) entry which is preliminary data.</text>
</comment>